<name>A0ABW6WLX4_9ACTN</name>
<dbReference type="InterPro" id="IPR036396">
    <property type="entry name" value="Cyt_P450_sf"/>
</dbReference>
<sequence length="224" mass="24539">MATVGAERKVGRGELAPGCPAQVGDDRVWRIQDYQTAKEFLRQTDTRQAGFGIEGVKRFARGMRLAVLYRDGPEHREHRRQTAKYFTPKRVDAAYRDLMNRLADEQCARLTTAEVTIGDVTIPAGAMVDVGVAAANADPEAMGDDPQRVCPGRELADGVPDAVLSFGDGAHRCPGAYIAIQETDIFLSKLFALEGLRMVHEPEVRIRPEIAAYELVGLVVEESG</sequence>
<gene>
    <name evidence="3" type="ORF">ACFY35_33075</name>
</gene>
<comment type="similarity">
    <text evidence="1 2">Belongs to the cytochrome P450 family.</text>
</comment>
<dbReference type="Proteomes" id="UP001602245">
    <property type="component" value="Unassembled WGS sequence"/>
</dbReference>
<keyword evidence="4" id="KW-1185">Reference proteome</keyword>
<organism evidence="3 4">
    <name type="scientific">Paractinoplanes globisporus</name>
    <dbReference type="NCBI Taxonomy" id="113565"/>
    <lineage>
        <taxon>Bacteria</taxon>
        <taxon>Bacillati</taxon>
        <taxon>Actinomycetota</taxon>
        <taxon>Actinomycetes</taxon>
        <taxon>Micromonosporales</taxon>
        <taxon>Micromonosporaceae</taxon>
        <taxon>Paractinoplanes</taxon>
    </lineage>
</organism>
<evidence type="ECO:0000256" key="2">
    <source>
        <dbReference type="RuleBase" id="RU000461"/>
    </source>
</evidence>
<keyword evidence="2" id="KW-0560">Oxidoreductase</keyword>
<dbReference type="SUPFAM" id="SSF48264">
    <property type="entry name" value="Cytochrome P450"/>
    <property type="match status" value="2"/>
</dbReference>
<dbReference type="InterPro" id="IPR001128">
    <property type="entry name" value="Cyt_P450"/>
</dbReference>
<dbReference type="Pfam" id="PF00067">
    <property type="entry name" value="p450"/>
    <property type="match status" value="1"/>
</dbReference>
<dbReference type="EMBL" id="JBIAZU010000006">
    <property type="protein sequence ID" value="MFF5294296.1"/>
    <property type="molecule type" value="Genomic_DNA"/>
</dbReference>
<evidence type="ECO:0000256" key="1">
    <source>
        <dbReference type="ARBA" id="ARBA00010617"/>
    </source>
</evidence>
<accession>A0ABW6WLX4</accession>
<dbReference type="InterPro" id="IPR017972">
    <property type="entry name" value="Cyt_P450_CS"/>
</dbReference>
<dbReference type="PROSITE" id="PS00086">
    <property type="entry name" value="CYTOCHROME_P450"/>
    <property type="match status" value="1"/>
</dbReference>
<comment type="caution">
    <text evidence="3">The sequence shown here is derived from an EMBL/GenBank/DDBJ whole genome shotgun (WGS) entry which is preliminary data.</text>
</comment>
<dbReference type="PANTHER" id="PTHR46696:SF1">
    <property type="entry name" value="CYTOCHROME P450 YJIB-RELATED"/>
    <property type="match status" value="1"/>
</dbReference>
<dbReference type="RefSeq" id="WP_020514895.1">
    <property type="nucleotide sequence ID" value="NZ_JBIAZU010000006.1"/>
</dbReference>
<dbReference type="Gene3D" id="1.10.630.10">
    <property type="entry name" value="Cytochrome P450"/>
    <property type="match status" value="2"/>
</dbReference>
<reference evidence="3 4" key="1">
    <citation type="submission" date="2024-10" db="EMBL/GenBank/DDBJ databases">
        <title>The Natural Products Discovery Center: Release of the First 8490 Sequenced Strains for Exploring Actinobacteria Biosynthetic Diversity.</title>
        <authorList>
            <person name="Kalkreuter E."/>
            <person name="Kautsar S.A."/>
            <person name="Yang D."/>
            <person name="Bader C.D."/>
            <person name="Teijaro C.N."/>
            <person name="Fluegel L."/>
            <person name="Davis C.M."/>
            <person name="Simpson J.R."/>
            <person name="Lauterbach L."/>
            <person name="Steele A.D."/>
            <person name="Gui C."/>
            <person name="Meng S."/>
            <person name="Li G."/>
            <person name="Viehrig K."/>
            <person name="Ye F."/>
            <person name="Su P."/>
            <person name="Kiefer A.F."/>
            <person name="Nichols A."/>
            <person name="Cepeda A.J."/>
            <person name="Yan W."/>
            <person name="Fan B."/>
            <person name="Jiang Y."/>
            <person name="Adhikari A."/>
            <person name="Zheng C.-J."/>
            <person name="Schuster L."/>
            <person name="Cowan T.M."/>
            <person name="Smanski M.J."/>
            <person name="Chevrette M.G."/>
            <person name="De Carvalho L.P.S."/>
            <person name="Shen B."/>
        </authorList>
    </citation>
    <scope>NUCLEOTIDE SEQUENCE [LARGE SCALE GENOMIC DNA]</scope>
    <source>
        <strain evidence="3 4">NPDC000087</strain>
    </source>
</reference>
<keyword evidence="2" id="KW-0349">Heme</keyword>
<proteinExistence type="inferred from homology"/>
<evidence type="ECO:0000313" key="4">
    <source>
        <dbReference type="Proteomes" id="UP001602245"/>
    </source>
</evidence>
<keyword evidence="2" id="KW-0408">Iron</keyword>
<keyword evidence="2" id="KW-0503">Monooxygenase</keyword>
<dbReference type="PANTHER" id="PTHR46696">
    <property type="entry name" value="P450, PUTATIVE (EUROFUNG)-RELATED"/>
    <property type="match status" value="1"/>
</dbReference>
<keyword evidence="2" id="KW-0479">Metal-binding</keyword>
<protein>
    <submittedName>
        <fullName evidence="3">Cytochrome P450</fullName>
    </submittedName>
</protein>
<evidence type="ECO:0000313" key="3">
    <source>
        <dbReference type="EMBL" id="MFF5294296.1"/>
    </source>
</evidence>